<evidence type="ECO:0000259" key="8">
    <source>
        <dbReference type="Pfam" id="PF00482"/>
    </source>
</evidence>
<evidence type="ECO:0000313" key="10">
    <source>
        <dbReference type="Proteomes" id="UP001165422"/>
    </source>
</evidence>
<dbReference type="InterPro" id="IPR042094">
    <property type="entry name" value="T2SS_GspF_sf"/>
</dbReference>
<keyword evidence="10" id="KW-1185">Reference proteome</keyword>
<keyword evidence="4 7" id="KW-0812">Transmembrane</keyword>
<evidence type="ECO:0000313" key="9">
    <source>
        <dbReference type="EMBL" id="MCC9294035.1"/>
    </source>
</evidence>
<feature type="domain" description="Type II secretion system protein GspF" evidence="8">
    <location>
        <begin position="275"/>
        <end position="396"/>
    </location>
</feature>
<feature type="transmembrane region" description="Helical" evidence="7">
    <location>
        <begin position="171"/>
        <end position="190"/>
    </location>
</feature>
<proteinExistence type="inferred from homology"/>
<comment type="similarity">
    <text evidence="2">Belongs to the GSP F family.</text>
</comment>
<comment type="subcellular location">
    <subcellularLocation>
        <location evidence="1">Cell membrane</location>
        <topology evidence="1">Multi-pass membrane protein</topology>
    </subcellularLocation>
</comment>
<evidence type="ECO:0000256" key="3">
    <source>
        <dbReference type="ARBA" id="ARBA00022475"/>
    </source>
</evidence>
<dbReference type="Proteomes" id="UP001165422">
    <property type="component" value="Unassembled WGS sequence"/>
</dbReference>
<dbReference type="EMBL" id="JAJJPB010000002">
    <property type="protein sequence ID" value="MCC9294035.1"/>
    <property type="molecule type" value="Genomic_DNA"/>
</dbReference>
<reference evidence="9" key="1">
    <citation type="submission" date="2021-11" db="EMBL/GenBank/DDBJ databases">
        <authorList>
            <person name="Qingchun L."/>
            <person name="Dong Z."/>
            <person name="Zongwei Q."/>
            <person name="Jia Z."/>
            <person name="Duotao L."/>
        </authorList>
    </citation>
    <scope>NUCLEOTIDE SEQUENCE</scope>
    <source>
        <strain evidence="9">WLY-B-L2</strain>
    </source>
</reference>
<feature type="domain" description="Type II secretion system protein GspF" evidence="8">
    <location>
        <begin position="72"/>
        <end position="194"/>
    </location>
</feature>
<keyword evidence="3" id="KW-1003">Cell membrane</keyword>
<dbReference type="InterPro" id="IPR018076">
    <property type="entry name" value="T2SS_GspF_dom"/>
</dbReference>
<dbReference type="Gene3D" id="1.20.81.30">
    <property type="entry name" value="Type II secretion system (T2SS), domain F"/>
    <property type="match status" value="2"/>
</dbReference>
<keyword evidence="5 7" id="KW-1133">Transmembrane helix</keyword>
<gene>
    <name evidence="9" type="ORF">LN736_04015</name>
</gene>
<comment type="caution">
    <text evidence="9">The sequence shown here is derived from an EMBL/GenBank/DDBJ whole genome shotgun (WGS) entry which is preliminary data.</text>
</comment>
<protein>
    <submittedName>
        <fullName evidence="9">Type II secretion system F family protein</fullName>
    </submittedName>
</protein>
<evidence type="ECO:0000256" key="2">
    <source>
        <dbReference type="ARBA" id="ARBA00005745"/>
    </source>
</evidence>
<evidence type="ECO:0000256" key="6">
    <source>
        <dbReference type="ARBA" id="ARBA00023136"/>
    </source>
</evidence>
<keyword evidence="6 7" id="KW-0472">Membrane</keyword>
<dbReference type="PRINTS" id="PR00812">
    <property type="entry name" value="BCTERIALGSPF"/>
</dbReference>
<dbReference type="InterPro" id="IPR003004">
    <property type="entry name" value="GspF/PilC"/>
</dbReference>
<organism evidence="9 10">
    <name type="scientific">Clostridium aromativorans</name>
    <dbReference type="NCBI Taxonomy" id="2836848"/>
    <lineage>
        <taxon>Bacteria</taxon>
        <taxon>Bacillati</taxon>
        <taxon>Bacillota</taxon>
        <taxon>Clostridia</taxon>
        <taxon>Eubacteriales</taxon>
        <taxon>Clostridiaceae</taxon>
        <taxon>Clostridium</taxon>
    </lineage>
</organism>
<feature type="transmembrane region" description="Helical" evidence="7">
    <location>
        <begin position="224"/>
        <end position="242"/>
    </location>
</feature>
<name>A0ABS8N4N3_9CLOT</name>
<accession>A0ABS8N4N3</accession>
<evidence type="ECO:0000256" key="1">
    <source>
        <dbReference type="ARBA" id="ARBA00004651"/>
    </source>
</evidence>
<evidence type="ECO:0000256" key="4">
    <source>
        <dbReference type="ARBA" id="ARBA00022692"/>
    </source>
</evidence>
<evidence type="ECO:0000256" key="5">
    <source>
        <dbReference type="ARBA" id="ARBA00022989"/>
    </source>
</evidence>
<sequence length="405" mass="45955">MPVVKAVDIIIKYWAINMEGKKIKGKCERYKFAQLKASLREEEYYIYNQSSVKNYRNVFLKKSSMMDISVLCSQMSIMLGAGIPVSKTLDDLEKQCGNNSVKQTLKAVKEEVVKGKELHESMAQFKYVFPVFMVEMVKIGEESGRVDEIFKKLSEYYEKCYSIISSLKTSLIYPAITLVVSIFVLLFLMVDIVPQFIDIIISNGSEVPVLTKIVMYSCQFLRLHYIQILASVIFIGIISYGFRKNCRVADIVENIKIRIPYFNKIYSDLMIFKICSSMAILVKSGVNIITALKITSELAGHGIMSNKMEKAIKYVEGGESICEAMSKAKINDKLFLSLINTAENTGNIDVMFLKLEQLFGNKLDRCLKKMVRIVEPIIIIFLSLLVGIFVISALMPIFTIMESTL</sequence>
<dbReference type="PANTHER" id="PTHR30012">
    <property type="entry name" value="GENERAL SECRETION PATHWAY PROTEIN"/>
    <property type="match status" value="1"/>
</dbReference>
<evidence type="ECO:0000256" key="7">
    <source>
        <dbReference type="SAM" id="Phobius"/>
    </source>
</evidence>
<feature type="transmembrane region" description="Helical" evidence="7">
    <location>
        <begin position="377"/>
        <end position="401"/>
    </location>
</feature>
<dbReference type="RefSeq" id="WP_229980911.1">
    <property type="nucleotide sequence ID" value="NZ_JAJJPB010000002.1"/>
</dbReference>
<dbReference type="PANTHER" id="PTHR30012:SF0">
    <property type="entry name" value="TYPE II SECRETION SYSTEM PROTEIN F-RELATED"/>
    <property type="match status" value="1"/>
</dbReference>
<dbReference type="Pfam" id="PF00482">
    <property type="entry name" value="T2SSF"/>
    <property type="match status" value="2"/>
</dbReference>